<evidence type="ECO:0000256" key="4">
    <source>
        <dbReference type="ARBA" id="ARBA00022723"/>
    </source>
</evidence>
<dbReference type="Gene3D" id="3.40.50.970">
    <property type="match status" value="1"/>
</dbReference>
<evidence type="ECO:0000256" key="8">
    <source>
        <dbReference type="ARBA" id="ARBA00023014"/>
    </source>
</evidence>
<protein>
    <submittedName>
        <fullName evidence="12">2-oxoacid:ferredoxin oxidoreductase subunit beta</fullName>
    </submittedName>
</protein>
<evidence type="ECO:0000256" key="6">
    <source>
        <dbReference type="ARBA" id="ARBA00023002"/>
    </source>
</evidence>
<dbReference type="InterPro" id="IPR032686">
    <property type="entry name" value="PFO_beta_C"/>
</dbReference>
<feature type="domain" description="Thiamine pyrophosphate enzyme TPP-binding" evidence="10">
    <location>
        <begin position="48"/>
        <end position="195"/>
    </location>
</feature>
<evidence type="ECO:0000313" key="12">
    <source>
        <dbReference type="EMBL" id="MDV5088818.1"/>
    </source>
</evidence>
<dbReference type="Proteomes" id="UP001272515">
    <property type="component" value="Unassembled WGS sequence"/>
</dbReference>
<sequence length="290" mass="31448">MTTANDYRNDIRPNWCPGCGHYGVQAAITDAVVAKNIKPEDLAVISGIGCSSRIGGYFYAYGAHTTHGRALPYAQGVKLANQDLNVIACSGDGDAYAIGMGHTIHAFKRNVNMVYIVMDNHVYGLTKGQTSPRSDVGFVTKTSPHGSFETPLSICETAIAAGATFVAQSYMTNRKELVDLIGQAMDHDGFAFINVFSPCVTYNKRNGYDYFKDALQALPEGFDHHDRAAALKVLGETDGLVTGLLYQDTTRLSFEKAMANANGGPHPRALVHDVVKPDAELFNKLCNEFK</sequence>
<gene>
    <name evidence="12" type="ORF">RVY80_08230</name>
</gene>
<evidence type="ECO:0000256" key="7">
    <source>
        <dbReference type="ARBA" id="ARBA00023004"/>
    </source>
</evidence>
<comment type="cofactor">
    <cofactor evidence="2">
        <name>thiamine diphosphate</name>
        <dbReference type="ChEBI" id="CHEBI:58937"/>
    </cofactor>
</comment>
<evidence type="ECO:0000256" key="3">
    <source>
        <dbReference type="ARBA" id="ARBA00001966"/>
    </source>
</evidence>
<keyword evidence="7" id="KW-0408">Iron</keyword>
<comment type="caution">
    <text evidence="12">The sequence shown here is derived from an EMBL/GenBank/DDBJ whole genome shotgun (WGS) entry which is preliminary data.</text>
</comment>
<evidence type="ECO:0000256" key="1">
    <source>
        <dbReference type="ARBA" id="ARBA00001946"/>
    </source>
</evidence>
<keyword evidence="6" id="KW-0560">Oxidoreductase</keyword>
<keyword evidence="9" id="KW-0786">Thiamine pyrophosphate</keyword>
<organism evidence="12 13">
    <name type="scientific">Veillonella absiana</name>
    <dbReference type="NCBI Taxonomy" id="3079305"/>
    <lineage>
        <taxon>Bacteria</taxon>
        <taxon>Bacillati</taxon>
        <taxon>Bacillota</taxon>
        <taxon>Negativicutes</taxon>
        <taxon>Veillonellales</taxon>
        <taxon>Veillonellaceae</taxon>
        <taxon>Veillonella</taxon>
    </lineage>
</organism>
<name>A0ABU3ZA88_9FIRM</name>
<evidence type="ECO:0000259" key="10">
    <source>
        <dbReference type="Pfam" id="PF02775"/>
    </source>
</evidence>
<keyword evidence="13" id="KW-1185">Reference proteome</keyword>
<dbReference type="SUPFAM" id="SSF52518">
    <property type="entry name" value="Thiamin diphosphate-binding fold (THDP-binding)"/>
    <property type="match status" value="1"/>
</dbReference>
<keyword evidence="5" id="KW-0460">Magnesium</keyword>
<keyword evidence="4" id="KW-0479">Metal-binding</keyword>
<dbReference type="PANTHER" id="PTHR48084">
    <property type="entry name" value="2-OXOGLUTARATE OXIDOREDUCTASE SUBUNIT KORB-RELATED"/>
    <property type="match status" value="1"/>
</dbReference>
<dbReference type="InterPro" id="IPR051457">
    <property type="entry name" value="2-oxoacid:Fd_oxidoreductase"/>
</dbReference>
<dbReference type="EMBL" id="JAWJZB010000009">
    <property type="protein sequence ID" value="MDV5088818.1"/>
    <property type="molecule type" value="Genomic_DNA"/>
</dbReference>
<proteinExistence type="predicted"/>
<evidence type="ECO:0000256" key="9">
    <source>
        <dbReference type="ARBA" id="ARBA00023052"/>
    </source>
</evidence>
<reference evidence="12 13" key="1">
    <citation type="submission" date="2023-10" db="EMBL/GenBank/DDBJ databases">
        <title>Veillonella sp. nov., isolated from a pig farm feces dump.</title>
        <authorList>
            <person name="Chang Y.-H."/>
        </authorList>
    </citation>
    <scope>NUCLEOTIDE SEQUENCE [LARGE SCALE GENOMIC DNA]</scope>
    <source>
        <strain evidence="12 13">YH-vei2233</strain>
    </source>
</reference>
<comment type="cofactor">
    <cofactor evidence="3">
        <name>[4Fe-4S] cluster</name>
        <dbReference type="ChEBI" id="CHEBI:49883"/>
    </cofactor>
</comment>
<keyword evidence="8" id="KW-0411">Iron-sulfur</keyword>
<dbReference type="InterPro" id="IPR011896">
    <property type="entry name" value="OFOB"/>
</dbReference>
<feature type="domain" description="Pyruvate ferredoxin oxidoreductase beta subunit C-terminal" evidence="11">
    <location>
        <begin position="199"/>
        <end position="260"/>
    </location>
</feature>
<dbReference type="InterPro" id="IPR029061">
    <property type="entry name" value="THDP-binding"/>
</dbReference>
<dbReference type="Pfam" id="PF02775">
    <property type="entry name" value="TPP_enzyme_C"/>
    <property type="match status" value="1"/>
</dbReference>
<evidence type="ECO:0000313" key="13">
    <source>
        <dbReference type="Proteomes" id="UP001272515"/>
    </source>
</evidence>
<evidence type="ECO:0000259" key="11">
    <source>
        <dbReference type="Pfam" id="PF12367"/>
    </source>
</evidence>
<comment type="cofactor">
    <cofactor evidence="1">
        <name>Mg(2+)</name>
        <dbReference type="ChEBI" id="CHEBI:18420"/>
    </cofactor>
</comment>
<accession>A0ABU3ZA88</accession>
<dbReference type="PANTHER" id="PTHR48084:SF4">
    <property type="entry name" value="2-OXOGLUTARATE OXIDOREDUCTASE SUBUNIT KORB"/>
    <property type="match status" value="1"/>
</dbReference>
<evidence type="ECO:0000256" key="5">
    <source>
        <dbReference type="ARBA" id="ARBA00022842"/>
    </source>
</evidence>
<dbReference type="InterPro" id="IPR011766">
    <property type="entry name" value="TPP_enzyme_TPP-bd"/>
</dbReference>
<dbReference type="CDD" id="cd03375">
    <property type="entry name" value="TPP_OGFOR"/>
    <property type="match status" value="1"/>
</dbReference>
<dbReference type="Pfam" id="PF12367">
    <property type="entry name" value="PFO_beta_C"/>
    <property type="match status" value="1"/>
</dbReference>
<dbReference type="RefSeq" id="WP_317330203.1">
    <property type="nucleotide sequence ID" value="NZ_JAWJZA010000008.1"/>
</dbReference>
<evidence type="ECO:0000256" key="2">
    <source>
        <dbReference type="ARBA" id="ARBA00001964"/>
    </source>
</evidence>
<dbReference type="NCBIfam" id="TIGR02177">
    <property type="entry name" value="PorB_KorB"/>
    <property type="match status" value="1"/>
</dbReference>